<gene>
    <name evidence="1" type="ORF">GCM10009575_029410</name>
</gene>
<protein>
    <submittedName>
        <fullName evidence="1">Uncharacterized protein</fullName>
    </submittedName>
</protein>
<keyword evidence="2" id="KW-1185">Reference proteome</keyword>
<dbReference type="Proteomes" id="UP001500418">
    <property type="component" value="Unassembled WGS sequence"/>
</dbReference>
<accession>A0ABN1PHG9</accession>
<proteinExistence type="predicted"/>
<evidence type="ECO:0000313" key="2">
    <source>
        <dbReference type="Proteomes" id="UP001500418"/>
    </source>
</evidence>
<reference evidence="1 2" key="1">
    <citation type="journal article" date="2019" name="Int. J. Syst. Evol. Microbiol.">
        <title>The Global Catalogue of Microorganisms (GCM) 10K type strain sequencing project: providing services to taxonomists for standard genome sequencing and annotation.</title>
        <authorList>
            <consortium name="The Broad Institute Genomics Platform"/>
            <consortium name="The Broad Institute Genome Sequencing Center for Infectious Disease"/>
            <person name="Wu L."/>
            <person name="Ma J."/>
        </authorList>
    </citation>
    <scope>NUCLEOTIDE SEQUENCE [LARGE SCALE GENOMIC DNA]</scope>
    <source>
        <strain evidence="1 2">JCM 11444</strain>
    </source>
</reference>
<dbReference type="EMBL" id="BAAAID010000015">
    <property type="protein sequence ID" value="GAA0928155.1"/>
    <property type="molecule type" value="Genomic_DNA"/>
</dbReference>
<sequence>MERDVDLEQRMPAHRADRGQLLHQPLERQILVVQCAQGCLPHPPQYLGEGRGTGQVGAHHQRVHEEPDQILQVLFGPPGDRAADRDVLPRAQLGQQHRHRGLPHHEHRHILPSRQLRQLGVQFGRQVEPHQSAVVIGCRGPRPVHRQGQFFRRPGQGLPPVCELPGPHTVRVVRLTQQLLLPQAVVGVLHRQRLPARLTPGAPRRIRL</sequence>
<name>A0ABN1PHG9_9ACTN</name>
<organism evidence="1 2">
    <name type="scientific">Streptomyces rhizosphaericus</name>
    <dbReference type="NCBI Taxonomy" id="114699"/>
    <lineage>
        <taxon>Bacteria</taxon>
        <taxon>Bacillati</taxon>
        <taxon>Actinomycetota</taxon>
        <taxon>Actinomycetes</taxon>
        <taxon>Kitasatosporales</taxon>
        <taxon>Streptomycetaceae</taxon>
        <taxon>Streptomyces</taxon>
        <taxon>Streptomyces violaceusniger group</taxon>
    </lineage>
</organism>
<comment type="caution">
    <text evidence="1">The sequence shown here is derived from an EMBL/GenBank/DDBJ whole genome shotgun (WGS) entry which is preliminary data.</text>
</comment>
<evidence type="ECO:0000313" key="1">
    <source>
        <dbReference type="EMBL" id="GAA0928155.1"/>
    </source>
</evidence>